<feature type="compositionally biased region" description="Polar residues" evidence="1">
    <location>
        <begin position="66"/>
        <end position="79"/>
    </location>
</feature>
<dbReference type="AlphaFoldDB" id="U4L664"/>
<protein>
    <submittedName>
        <fullName evidence="2">Uncharacterized protein</fullName>
    </submittedName>
</protein>
<organism evidence="2 3">
    <name type="scientific">Pyronema omphalodes (strain CBS 100304)</name>
    <name type="common">Pyronema confluens</name>
    <dbReference type="NCBI Taxonomy" id="1076935"/>
    <lineage>
        <taxon>Eukaryota</taxon>
        <taxon>Fungi</taxon>
        <taxon>Dikarya</taxon>
        <taxon>Ascomycota</taxon>
        <taxon>Pezizomycotina</taxon>
        <taxon>Pezizomycetes</taxon>
        <taxon>Pezizales</taxon>
        <taxon>Pyronemataceae</taxon>
        <taxon>Pyronema</taxon>
    </lineage>
</organism>
<gene>
    <name evidence="2" type="ORF">PCON_11865</name>
</gene>
<dbReference type="EMBL" id="HF935693">
    <property type="protein sequence ID" value="CCX12271.1"/>
    <property type="molecule type" value="Genomic_DNA"/>
</dbReference>
<accession>U4L664</accession>
<keyword evidence="3" id="KW-1185">Reference proteome</keyword>
<evidence type="ECO:0000313" key="3">
    <source>
        <dbReference type="Proteomes" id="UP000018144"/>
    </source>
</evidence>
<feature type="region of interest" description="Disordered" evidence="1">
    <location>
        <begin position="63"/>
        <end position="84"/>
    </location>
</feature>
<evidence type="ECO:0000256" key="1">
    <source>
        <dbReference type="SAM" id="MobiDB-lite"/>
    </source>
</evidence>
<proteinExistence type="predicted"/>
<evidence type="ECO:0000313" key="2">
    <source>
        <dbReference type="EMBL" id="CCX12271.1"/>
    </source>
</evidence>
<dbReference type="Proteomes" id="UP000018144">
    <property type="component" value="Unassembled WGS sequence"/>
</dbReference>
<sequence>MSALISEIETENRRTSTTRKLVQELFRRRQRGRELALSLQQLHETTKILKYVKGRAESNLAKSKPVKQNATGFRQLSAPTPTPYETLFPTTPDRYTTKGHSPLFLADEDIIRLNVPNSQPHTFSLSIPGCGDGWELSTNDEFEYSNQLVPLNLVLKTITSDKKARTQLAIQVVRFALALPPNGRLWGLDDIYFPQFNGTDIQPVTTDAARPIIRCDTKDAQRNDVASSAGLGVIGIVLAEIWFGVQYKDFRRIKNTYDSHLLGYEHFEDMFSQGVDELYFDAVKCYIYPWASQDKGNLAGKKTLKLVLDDLVKYSNEL</sequence>
<name>U4L664_PYROM</name>
<reference evidence="2 3" key="1">
    <citation type="journal article" date="2013" name="PLoS Genet.">
        <title>The genome and development-dependent transcriptomes of Pyronema confluens: a window into fungal evolution.</title>
        <authorList>
            <person name="Traeger S."/>
            <person name="Altegoer F."/>
            <person name="Freitag M."/>
            <person name="Gabaldon T."/>
            <person name="Kempken F."/>
            <person name="Kumar A."/>
            <person name="Marcet-Houben M."/>
            <person name="Poggeler S."/>
            <person name="Stajich J.E."/>
            <person name="Nowrousian M."/>
        </authorList>
    </citation>
    <scope>NUCLEOTIDE SEQUENCE [LARGE SCALE GENOMIC DNA]</scope>
    <source>
        <strain evidence="3">CBS 100304</strain>
        <tissue evidence="2">Vegetative mycelium</tissue>
    </source>
</reference>